<name>B4CVI7_9BACT</name>
<dbReference type="PANTHER" id="PTHR30146:SF155">
    <property type="entry name" value="ALANINE RACEMASE"/>
    <property type="match status" value="1"/>
</dbReference>
<dbReference type="SUPFAM" id="SSF53822">
    <property type="entry name" value="Periplasmic binding protein-like I"/>
    <property type="match status" value="1"/>
</dbReference>
<dbReference type="eggNOG" id="COG1609">
    <property type="taxonomic scope" value="Bacteria"/>
</dbReference>
<dbReference type="RefSeq" id="WP_006978001.1">
    <property type="nucleotide sequence ID" value="NZ_ABVL01000002.1"/>
</dbReference>
<reference evidence="5 6" key="1">
    <citation type="journal article" date="2011" name="J. Bacteriol.">
        <title>Genome sequence of Chthoniobacter flavus Ellin428, an aerobic heterotrophic soil bacterium.</title>
        <authorList>
            <person name="Kant R."/>
            <person name="van Passel M.W."/>
            <person name="Palva A."/>
            <person name="Lucas S."/>
            <person name="Lapidus A."/>
            <person name="Glavina Del Rio T."/>
            <person name="Dalin E."/>
            <person name="Tice H."/>
            <person name="Bruce D."/>
            <person name="Goodwin L."/>
            <person name="Pitluck S."/>
            <person name="Larimer F.W."/>
            <person name="Land M.L."/>
            <person name="Hauser L."/>
            <person name="Sangwan P."/>
            <person name="de Vos W.M."/>
            <person name="Janssen P.H."/>
            <person name="Smidt H."/>
        </authorList>
    </citation>
    <scope>NUCLEOTIDE SEQUENCE [LARGE SCALE GENOMIC DNA]</scope>
    <source>
        <strain evidence="5 6">Ellin428</strain>
    </source>
</reference>
<dbReference type="Proteomes" id="UP000005824">
    <property type="component" value="Unassembled WGS sequence"/>
</dbReference>
<dbReference type="InParanoid" id="B4CVI7"/>
<dbReference type="InterPro" id="IPR036388">
    <property type="entry name" value="WH-like_DNA-bd_sf"/>
</dbReference>
<evidence type="ECO:0000256" key="2">
    <source>
        <dbReference type="ARBA" id="ARBA00023125"/>
    </source>
</evidence>
<dbReference type="PROSITE" id="PS50949">
    <property type="entry name" value="HTH_GNTR"/>
    <property type="match status" value="1"/>
</dbReference>
<proteinExistence type="predicted"/>
<dbReference type="InterPro" id="IPR046335">
    <property type="entry name" value="LacI/GalR-like_sensor"/>
</dbReference>
<dbReference type="InterPro" id="IPR036390">
    <property type="entry name" value="WH_DNA-bd_sf"/>
</dbReference>
<dbReference type="GO" id="GO:0000976">
    <property type="term" value="F:transcription cis-regulatory region binding"/>
    <property type="evidence" value="ECO:0007669"/>
    <property type="project" value="TreeGrafter"/>
</dbReference>
<dbReference type="Gene3D" id="1.10.10.10">
    <property type="entry name" value="Winged helix-like DNA-binding domain superfamily/Winged helix DNA-binding domain"/>
    <property type="match status" value="1"/>
</dbReference>
<sequence>MSLAIPRPSLVEQAAETLRRALREGVWVERMPGERELSRQLNVSRPTLRAALEVLHTEGWVKVAQGRQRQIVGRAKGAAVERLRTVGVLTPLPLQEIPPFALCWMDRLRELLAQAGLQLEIHSGRRWYSRRPEKDLAALTQQAPAGAWLLLMTNERMQRWFMKSDLPAVLLGSTYPGIELASVDFDYRAVCRHAAGQFLQRGHRRIVLLMESEEGAGDRESAAGFLEAFQTRTGRVATPIIVHHAGTPESIRHHLQRLFSATETPTAFLVARSMPALMTASELMRRGLRVPRDVAVISRDSDYFQEYFSPQLARYNADPEIHARRLSRIVCKMVTGDTSRSNCVRIMPRFFPGESLGEVRRGA</sequence>
<evidence type="ECO:0000259" key="4">
    <source>
        <dbReference type="PROSITE" id="PS50949"/>
    </source>
</evidence>
<evidence type="ECO:0000313" key="6">
    <source>
        <dbReference type="Proteomes" id="UP000005824"/>
    </source>
</evidence>
<dbReference type="SUPFAM" id="SSF46785">
    <property type="entry name" value="Winged helix' DNA-binding domain"/>
    <property type="match status" value="1"/>
</dbReference>
<keyword evidence="1" id="KW-0805">Transcription regulation</keyword>
<dbReference type="InterPro" id="IPR028082">
    <property type="entry name" value="Peripla_BP_I"/>
</dbReference>
<feature type="domain" description="HTH gntR-type" evidence="4">
    <location>
        <begin position="8"/>
        <end position="75"/>
    </location>
</feature>
<keyword evidence="2" id="KW-0238">DNA-binding</keyword>
<dbReference type="Gene3D" id="3.40.50.2300">
    <property type="match status" value="2"/>
</dbReference>
<dbReference type="PRINTS" id="PR00035">
    <property type="entry name" value="HTHGNTR"/>
</dbReference>
<dbReference type="GO" id="GO:0003700">
    <property type="term" value="F:DNA-binding transcription factor activity"/>
    <property type="evidence" value="ECO:0007669"/>
    <property type="project" value="InterPro"/>
</dbReference>
<dbReference type="EMBL" id="ABVL01000002">
    <property type="protein sequence ID" value="EDY21429.1"/>
    <property type="molecule type" value="Genomic_DNA"/>
</dbReference>
<dbReference type="PANTHER" id="PTHR30146">
    <property type="entry name" value="LACI-RELATED TRANSCRIPTIONAL REPRESSOR"/>
    <property type="match status" value="1"/>
</dbReference>
<dbReference type="STRING" id="497964.CfE428DRAFT_0674"/>
<dbReference type="CDD" id="cd07377">
    <property type="entry name" value="WHTH_GntR"/>
    <property type="match status" value="1"/>
</dbReference>
<dbReference type="AlphaFoldDB" id="B4CVI7"/>
<evidence type="ECO:0000313" key="5">
    <source>
        <dbReference type="EMBL" id="EDY21429.1"/>
    </source>
</evidence>
<keyword evidence="3" id="KW-0804">Transcription</keyword>
<organism evidence="5 6">
    <name type="scientific">Chthoniobacter flavus Ellin428</name>
    <dbReference type="NCBI Taxonomy" id="497964"/>
    <lineage>
        <taxon>Bacteria</taxon>
        <taxon>Pseudomonadati</taxon>
        <taxon>Verrucomicrobiota</taxon>
        <taxon>Spartobacteria</taxon>
        <taxon>Chthoniobacterales</taxon>
        <taxon>Chthoniobacteraceae</taxon>
        <taxon>Chthoniobacter</taxon>
    </lineage>
</organism>
<accession>B4CVI7</accession>
<dbReference type="Pfam" id="PF00392">
    <property type="entry name" value="GntR"/>
    <property type="match status" value="1"/>
</dbReference>
<dbReference type="InterPro" id="IPR000524">
    <property type="entry name" value="Tscrpt_reg_HTH_GntR"/>
</dbReference>
<keyword evidence="6" id="KW-1185">Reference proteome</keyword>
<dbReference type="SMART" id="SM00345">
    <property type="entry name" value="HTH_GNTR"/>
    <property type="match status" value="1"/>
</dbReference>
<evidence type="ECO:0000256" key="3">
    <source>
        <dbReference type="ARBA" id="ARBA00023163"/>
    </source>
</evidence>
<dbReference type="Pfam" id="PF13377">
    <property type="entry name" value="Peripla_BP_3"/>
    <property type="match status" value="1"/>
</dbReference>
<evidence type="ECO:0000256" key="1">
    <source>
        <dbReference type="ARBA" id="ARBA00023015"/>
    </source>
</evidence>
<gene>
    <name evidence="5" type="ORF">CfE428DRAFT_0674</name>
</gene>
<comment type="caution">
    <text evidence="5">The sequence shown here is derived from an EMBL/GenBank/DDBJ whole genome shotgun (WGS) entry which is preliminary data.</text>
</comment>
<protein>
    <submittedName>
        <fullName evidence="5">Regulatory protein GntR HTH</fullName>
    </submittedName>
</protein>